<sequence length="86" mass="9958">MPYYVFCCIIIFCLRSLLFVHLGGLEVRPRPVNVDQRVYRALEGGYGRVTRKNVLHGTWQAGLVWGARDVIGSRKQPSRWPRETLQ</sequence>
<feature type="signal peptide" evidence="1">
    <location>
        <begin position="1"/>
        <end position="22"/>
    </location>
</feature>
<dbReference type="GeneID" id="17323148"/>
<reference evidence="3" key="1">
    <citation type="journal article" date="2013" name="Proc. Natl. Acad. Sci. U.S.A.">
        <title>Genome structure and metabolic features in the red seaweed Chondrus crispus shed light on evolution of the Archaeplastida.</title>
        <authorList>
            <person name="Collen J."/>
            <person name="Porcel B."/>
            <person name="Carre W."/>
            <person name="Ball S.G."/>
            <person name="Chaparro C."/>
            <person name="Tonon T."/>
            <person name="Barbeyron T."/>
            <person name="Michel G."/>
            <person name="Noel B."/>
            <person name="Valentin K."/>
            <person name="Elias M."/>
            <person name="Artiguenave F."/>
            <person name="Arun A."/>
            <person name="Aury J.M."/>
            <person name="Barbosa-Neto J.F."/>
            <person name="Bothwell J.H."/>
            <person name="Bouget F.Y."/>
            <person name="Brillet L."/>
            <person name="Cabello-Hurtado F."/>
            <person name="Capella-Gutierrez S."/>
            <person name="Charrier B."/>
            <person name="Cladiere L."/>
            <person name="Cock J.M."/>
            <person name="Coelho S.M."/>
            <person name="Colleoni C."/>
            <person name="Czjzek M."/>
            <person name="Da Silva C."/>
            <person name="Delage L."/>
            <person name="Denoeud F."/>
            <person name="Deschamps P."/>
            <person name="Dittami S.M."/>
            <person name="Gabaldon T."/>
            <person name="Gachon C.M."/>
            <person name="Groisillier A."/>
            <person name="Herve C."/>
            <person name="Jabbari K."/>
            <person name="Katinka M."/>
            <person name="Kloareg B."/>
            <person name="Kowalczyk N."/>
            <person name="Labadie K."/>
            <person name="Leblanc C."/>
            <person name="Lopez P.J."/>
            <person name="McLachlan D.H."/>
            <person name="Meslet-Cladiere L."/>
            <person name="Moustafa A."/>
            <person name="Nehr Z."/>
            <person name="Nyvall Collen P."/>
            <person name="Panaud O."/>
            <person name="Partensky F."/>
            <person name="Poulain J."/>
            <person name="Rensing S.A."/>
            <person name="Rousvoal S."/>
            <person name="Samson G."/>
            <person name="Symeonidi A."/>
            <person name="Weissenbach J."/>
            <person name="Zambounis A."/>
            <person name="Wincker P."/>
            <person name="Boyen C."/>
        </authorList>
    </citation>
    <scope>NUCLEOTIDE SEQUENCE [LARGE SCALE GENOMIC DNA]</scope>
    <source>
        <strain evidence="3">cv. Stackhouse</strain>
    </source>
</reference>
<evidence type="ECO:0000313" key="3">
    <source>
        <dbReference type="Proteomes" id="UP000012073"/>
    </source>
</evidence>
<gene>
    <name evidence="2" type="ORF">CHC_T00004065001</name>
</gene>
<name>R7QAS1_CHOCR</name>
<organism evidence="2 3">
    <name type="scientific">Chondrus crispus</name>
    <name type="common">Carrageen Irish moss</name>
    <name type="synonym">Polymorpha crispa</name>
    <dbReference type="NCBI Taxonomy" id="2769"/>
    <lineage>
        <taxon>Eukaryota</taxon>
        <taxon>Rhodophyta</taxon>
        <taxon>Florideophyceae</taxon>
        <taxon>Rhodymeniophycidae</taxon>
        <taxon>Gigartinales</taxon>
        <taxon>Gigartinaceae</taxon>
        <taxon>Chondrus</taxon>
    </lineage>
</organism>
<feature type="chain" id="PRO_5004454611" description="Secreted protein" evidence="1">
    <location>
        <begin position="23"/>
        <end position="86"/>
    </location>
</feature>
<evidence type="ECO:0008006" key="4">
    <source>
        <dbReference type="Google" id="ProtNLM"/>
    </source>
</evidence>
<evidence type="ECO:0000256" key="1">
    <source>
        <dbReference type="SAM" id="SignalP"/>
    </source>
</evidence>
<accession>R7QAS1</accession>
<proteinExistence type="predicted"/>
<dbReference type="KEGG" id="ccp:CHC_T00004065001"/>
<dbReference type="RefSeq" id="XP_005715431.1">
    <property type="nucleotide sequence ID" value="XM_005715374.1"/>
</dbReference>
<dbReference type="Proteomes" id="UP000012073">
    <property type="component" value="Unassembled WGS sequence"/>
</dbReference>
<dbReference type="AlphaFoldDB" id="R7QAS1"/>
<keyword evidence="1" id="KW-0732">Signal</keyword>
<dbReference type="EMBL" id="HG001737">
    <property type="protein sequence ID" value="CDF35612.1"/>
    <property type="molecule type" value="Genomic_DNA"/>
</dbReference>
<protein>
    <recommendedName>
        <fullName evidence="4">Secreted protein</fullName>
    </recommendedName>
</protein>
<dbReference type="Gramene" id="CDF35612">
    <property type="protein sequence ID" value="CDF35612"/>
    <property type="gene ID" value="CHC_T00004065001"/>
</dbReference>
<evidence type="ECO:0000313" key="2">
    <source>
        <dbReference type="EMBL" id="CDF35612.1"/>
    </source>
</evidence>
<keyword evidence="3" id="KW-1185">Reference proteome</keyword>